<evidence type="ECO:0000256" key="1">
    <source>
        <dbReference type="ARBA" id="ARBA00022729"/>
    </source>
</evidence>
<keyword evidence="6" id="KW-1185">Reference proteome</keyword>
<dbReference type="InterPro" id="IPR050958">
    <property type="entry name" value="Cell_Adh-Cytoskel_Orgn"/>
</dbReference>
<protein>
    <recommendedName>
        <fullName evidence="4">Ig-like domain-containing protein</fullName>
    </recommendedName>
</protein>
<evidence type="ECO:0000256" key="2">
    <source>
        <dbReference type="ARBA" id="ARBA00023157"/>
    </source>
</evidence>
<dbReference type="InterPro" id="IPR007110">
    <property type="entry name" value="Ig-like_dom"/>
</dbReference>
<dbReference type="SUPFAM" id="SSF48726">
    <property type="entry name" value="Immunoglobulin"/>
    <property type="match status" value="2"/>
</dbReference>
<feature type="domain" description="Ig-like" evidence="4">
    <location>
        <begin position="225"/>
        <end position="268"/>
    </location>
</feature>
<proteinExistence type="predicted"/>
<evidence type="ECO:0000256" key="3">
    <source>
        <dbReference type="SAM" id="MobiDB-lite"/>
    </source>
</evidence>
<dbReference type="Proteomes" id="UP000426772">
    <property type="component" value="Unassembled WGS sequence"/>
</dbReference>
<comment type="caution">
    <text evidence="5">The sequence shown here is derived from an EMBL/GenBank/DDBJ whole genome shotgun (WGS) entry which is preliminary data.</text>
</comment>
<dbReference type="InterPro" id="IPR003599">
    <property type="entry name" value="Ig_sub"/>
</dbReference>
<sequence length="268" mass="29127">MTRTEVYHVSSKTTQRETVTETLKETTTVTEKPKEKPSVPAKILTKPQSLSVEEGDVARFECDVTGEPAPSITWMREGAVIGSSARHHIVSTQYNSSFEISDVEMSDEGSYTLLVENAGGRQEAHFTLKIRKSESKEKVVAPPRVTSPEAKSPLAKSPEPVRSPQRVKSPEPIKSPQRVKSPVSPKSPTPKSPTPKSPTPSEKERVTSPIKSPKRVMSQTLEKKPTFSVGLSDVAATSDSIVKLSVKVSGEPKPAISWMKDGKALSQG</sequence>
<feature type="region of interest" description="Disordered" evidence="3">
    <location>
        <begin position="1"/>
        <end position="39"/>
    </location>
</feature>
<feature type="compositionally biased region" description="Basic and acidic residues" evidence="3">
    <location>
        <begin position="14"/>
        <end position="24"/>
    </location>
</feature>
<dbReference type="SMART" id="SM00409">
    <property type="entry name" value="IG"/>
    <property type="match status" value="1"/>
</dbReference>
<feature type="non-terminal residue" evidence="5">
    <location>
        <position position="268"/>
    </location>
</feature>
<feature type="domain" description="Ig-like" evidence="4">
    <location>
        <begin position="37"/>
        <end position="127"/>
    </location>
</feature>
<dbReference type="PROSITE" id="PS50835">
    <property type="entry name" value="IG_LIKE"/>
    <property type="match status" value="2"/>
</dbReference>
<keyword evidence="2" id="KW-1015">Disulfide bond</keyword>
<dbReference type="Pfam" id="PF07679">
    <property type="entry name" value="I-set"/>
    <property type="match status" value="2"/>
</dbReference>
<dbReference type="Gene3D" id="2.60.40.10">
    <property type="entry name" value="Immunoglobulins"/>
    <property type="match status" value="2"/>
</dbReference>
<dbReference type="EMBL" id="RCNL01000050">
    <property type="protein sequence ID" value="TXL73096.1"/>
    <property type="molecule type" value="Genomic_DNA"/>
</dbReference>
<evidence type="ECO:0000313" key="5">
    <source>
        <dbReference type="EMBL" id="TXL73096.1"/>
    </source>
</evidence>
<keyword evidence="1" id="KW-0732">Signal</keyword>
<reference evidence="5 6" key="1">
    <citation type="submission" date="2018-10" db="EMBL/GenBank/DDBJ databases">
        <title>Draft genome sequence of Pantoea vagans isolated from corpses of the sugarcane aphid Melanaphis sacchari Zehntner.</title>
        <authorList>
            <person name="Toledo E."/>
            <person name="Pena G."/>
            <person name="Lozano L."/>
        </authorList>
    </citation>
    <scope>NUCLEOTIDE SEQUENCE [LARGE SCALE GENOMIC DNA]</scope>
    <source>
        <strain evidence="5 6">ET-90</strain>
    </source>
</reference>
<feature type="region of interest" description="Disordered" evidence="3">
    <location>
        <begin position="135"/>
        <end position="225"/>
    </location>
</feature>
<dbReference type="InterPro" id="IPR013783">
    <property type="entry name" value="Ig-like_fold"/>
</dbReference>
<dbReference type="PANTHER" id="PTHR45080:SF8">
    <property type="entry name" value="IG-LIKE DOMAIN-CONTAINING PROTEIN"/>
    <property type="match status" value="1"/>
</dbReference>
<evidence type="ECO:0000259" key="4">
    <source>
        <dbReference type="PROSITE" id="PS50835"/>
    </source>
</evidence>
<feature type="compositionally biased region" description="Pro residues" evidence="3">
    <location>
        <begin position="185"/>
        <end position="198"/>
    </location>
</feature>
<name>A0ABY3L9I6_9GAMM</name>
<dbReference type="InterPro" id="IPR003598">
    <property type="entry name" value="Ig_sub2"/>
</dbReference>
<accession>A0ABY3L9I6</accession>
<dbReference type="SMART" id="SM00408">
    <property type="entry name" value="IGc2"/>
    <property type="match status" value="1"/>
</dbReference>
<organism evidence="5 6">
    <name type="scientific">Pantoea vagans</name>
    <dbReference type="NCBI Taxonomy" id="470934"/>
    <lineage>
        <taxon>Bacteria</taxon>
        <taxon>Pseudomonadati</taxon>
        <taxon>Pseudomonadota</taxon>
        <taxon>Gammaproteobacteria</taxon>
        <taxon>Enterobacterales</taxon>
        <taxon>Erwiniaceae</taxon>
        <taxon>Pantoea</taxon>
    </lineage>
</organism>
<dbReference type="InterPro" id="IPR036179">
    <property type="entry name" value="Ig-like_dom_sf"/>
</dbReference>
<dbReference type="PANTHER" id="PTHR45080">
    <property type="entry name" value="CONTACTIN 5"/>
    <property type="match status" value="1"/>
</dbReference>
<dbReference type="InterPro" id="IPR013098">
    <property type="entry name" value="Ig_I-set"/>
</dbReference>
<evidence type="ECO:0000313" key="6">
    <source>
        <dbReference type="Proteomes" id="UP000426772"/>
    </source>
</evidence>
<gene>
    <name evidence="5" type="ORF">D9O29_23230</name>
</gene>